<evidence type="ECO:0000256" key="1">
    <source>
        <dbReference type="SAM" id="MobiDB-lite"/>
    </source>
</evidence>
<dbReference type="AlphaFoldDB" id="A0A1E2SIG6"/>
<proteinExistence type="predicted"/>
<evidence type="ECO:0000313" key="2">
    <source>
        <dbReference type="EMBL" id="ODA89474.1"/>
    </source>
</evidence>
<evidence type="ECO:0000313" key="3">
    <source>
        <dbReference type="Proteomes" id="UP000094426"/>
    </source>
</evidence>
<sequence>MDVVGGHDAQGGVLQLVELFLREGEDARQLVGEILRIAGAEQVAVFAVMHQMRERHRVGGDDGKPGGHRFHCRDGLELGDRRHGENGGSRVSRPQFLIGDITEESDPIGDAEGLREGLQILELVAAADNLELRVEGIGQELHRFEQHVDLLLAGHPADEEDAVGRARCEIGSVVMGVDSAGDRVDAAQPRRLFEELGGAAGRGRDRLSAVEAFAGVLPRQRDERVVQERRQASELDDVLGHDMVGGDDADTALLRLIGEPTADDDVRLQMHDIGFHFVQHAPRIGLAGPGQSEAQPVVRVPAPAAQPMGGQFAADVLLHPGPVAAGGRGGDDVDVVTALDQPGGQALGEAGGAVDIRGKGIAAHDDGQRLGRRSARFRHGCGSLGRGPGGRLRRWPERSIFRGPGRFKGLF</sequence>
<feature type="compositionally biased region" description="Basic and acidic residues" evidence="1">
    <location>
        <begin position="72"/>
        <end position="85"/>
    </location>
</feature>
<dbReference type="Proteomes" id="UP000094426">
    <property type="component" value="Unassembled WGS sequence"/>
</dbReference>
<accession>A0A1E2SIG6</accession>
<comment type="caution">
    <text evidence="2">The sequence shown here is derived from an EMBL/GenBank/DDBJ whole genome shotgun (WGS) entry which is preliminary data.</text>
</comment>
<name>A0A1E2SIG6_LEIXY</name>
<feature type="region of interest" description="Disordered" evidence="1">
    <location>
        <begin position="57"/>
        <end position="92"/>
    </location>
</feature>
<gene>
    <name evidence="2" type="ORF">ATY41_05105</name>
</gene>
<dbReference type="EMBL" id="LNZG01000046">
    <property type="protein sequence ID" value="ODA89474.1"/>
    <property type="molecule type" value="Genomic_DNA"/>
</dbReference>
<reference evidence="2 3" key="1">
    <citation type="submission" date="2015-11" db="EMBL/GenBank/DDBJ databases">
        <authorList>
            <person name="Zhang Y."/>
            <person name="Guo Z."/>
        </authorList>
    </citation>
    <scope>NUCLEOTIDE SEQUENCE [LARGE SCALE GENOMIC DNA]</scope>
    <source>
        <strain evidence="3">gdw1</strain>
    </source>
</reference>
<protein>
    <submittedName>
        <fullName evidence="2">Uncharacterized protein</fullName>
    </submittedName>
</protein>
<organism evidence="2 3">
    <name type="scientific">Leifsonia xyli subsp. xyli</name>
    <dbReference type="NCBI Taxonomy" id="59736"/>
    <lineage>
        <taxon>Bacteria</taxon>
        <taxon>Bacillati</taxon>
        <taxon>Actinomycetota</taxon>
        <taxon>Actinomycetes</taxon>
        <taxon>Micrococcales</taxon>
        <taxon>Microbacteriaceae</taxon>
        <taxon>Leifsonia</taxon>
    </lineage>
</organism>